<feature type="transmembrane region" description="Helical" evidence="7">
    <location>
        <begin position="221"/>
        <end position="241"/>
    </location>
</feature>
<dbReference type="EMBL" id="WNBM01000002">
    <property type="protein sequence ID" value="MTT75535.1"/>
    <property type="molecule type" value="Genomic_DNA"/>
</dbReference>
<dbReference type="InterPro" id="IPR040423">
    <property type="entry name" value="PEA_transferase"/>
</dbReference>
<dbReference type="PANTHER" id="PTHR30443:SF0">
    <property type="entry name" value="PHOSPHOETHANOLAMINE TRANSFERASE EPTA"/>
    <property type="match status" value="1"/>
</dbReference>
<evidence type="ECO:0000256" key="6">
    <source>
        <dbReference type="ARBA" id="ARBA00023136"/>
    </source>
</evidence>
<organism evidence="9 12">
    <name type="scientific">Phascolarctobacterium faecium</name>
    <dbReference type="NCBI Taxonomy" id="33025"/>
    <lineage>
        <taxon>Bacteria</taxon>
        <taxon>Bacillati</taxon>
        <taxon>Bacillota</taxon>
        <taxon>Negativicutes</taxon>
        <taxon>Acidaminococcales</taxon>
        <taxon>Acidaminococcaceae</taxon>
        <taxon>Phascolarctobacterium</taxon>
    </lineage>
</organism>
<keyword evidence="4 7" id="KW-0812">Transmembrane</keyword>
<evidence type="ECO:0000313" key="12">
    <source>
        <dbReference type="Proteomes" id="UP000484547"/>
    </source>
</evidence>
<dbReference type="GO" id="GO:0016787">
    <property type="term" value="F:hydrolase activity"/>
    <property type="evidence" value="ECO:0007669"/>
    <property type="project" value="UniProtKB-KW"/>
</dbReference>
<evidence type="ECO:0000256" key="7">
    <source>
        <dbReference type="SAM" id="Phobius"/>
    </source>
</evidence>
<dbReference type="GO" id="GO:0009244">
    <property type="term" value="P:lipopolysaccharide core region biosynthetic process"/>
    <property type="evidence" value="ECO:0007669"/>
    <property type="project" value="TreeGrafter"/>
</dbReference>
<dbReference type="EMBL" id="WNBW01000002">
    <property type="protein sequence ID" value="MTU03597.1"/>
    <property type="molecule type" value="Genomic_DNA"/>
</dbReference>
<keyword evidence="5 7" id="KW-1133">Transmembrane helix</keyword>
<evidence type="ECO:0000256" key="2">
    <source>
        <dbReference type="ARBA" id="ARBA00022475"/>
    </source>
</evidence>
<accession>A0A7X2XF13</accession>
<dbReference type="GO" id="GO:0016776">
    <property type="term" value="F:phosphotransferase activity, phosphate group as acceptor"/>
    <property type="evidence" value="ECO:0007669"/>
    <property type="project" value="TreeGrafter"/>
</dbReference>
<proteinExistence type="predicted"/>
<comment type="caution">
    <text evidence="9">The sequence shown here is derived from an EMBL/GenBank/DDBJ whole genome shotgun (WGS) entry which is preliminary data.</text>
</comment>
<feature type="transmembrane region" description="Helical" evidence="7">
    <location>
        <begin position="164"/>
        <end position="190"/>
    </location>
</feature>
<sequence length="637" mass="74317">MPSPHYHYTKIINIFYYTTNTFSIFSFTANIINFIIVQEVLIMIDYITVVLVLYFISYFYYLYISQGIGKNAQFLQLRRFFPCALLAIFPSAIAQLNLSNQLFISSLFVGAMWIITYPLLYYFTYHKNSTDFGFHFDIVFGLYIIGWLSALKILVLHFNVFSAFLLTFLVTVEFLILLIPISQWIFYFLYKSCIDENSMMMLQETHYNEILEFFKSFSIPVNLLIFVIPTSVYGIFIYLNIDASVSTSISINIYQLITLLAIVAFLTIYLWKKGKGVFVRTGIVELYLDVKEYFETTKLYTQNMKERLKDLQVTPQKPVFDKPSTILLIIGESESRDYMSAFSECEYDTTPWLKAKKEDPHFLLFPNSYSCIAHTVSCLERALTEFNQYNDKQFYTSCSIIDIAHKAGYTTSWYSNQGHLGCADTPVTLVANTSQTAKWTKQNLNQVQYDEALLEYLEEVNPQKNNFVVIHLKGNHFNFINRYPSQFTKWGTPGKYDLILNYLNSIAYTDSILEKIYNYASAKLNLQAILYFSDHGTLPDKRRSPNFDGFGTVRIPMFAYFSDEYIQKNKEIYQTLSDNQNKYFTNDLSYELMCSIFNIKSNHFDETNSLASPKYKFTREMLTTDLGKMYIKDDTTK</sequence>
<evidence type="ECO:0000256" key="1">
    <source>
        <dbReference type="ARBA" id="ARBA00004651"/>
    </source>
</evidence>
<dbReference type="SUPFAM" id="SSF53649">
    <property type="entry name" value="Alkaline phosphatase-like"/>
    <property type="match status" value="1"/>
</dbReference>
<evidence type="ECO:0000313" key="9">
    <source>
        <dbReference type="EMBL" id="MTT75535.1"/>
    </source>
</evidence>
<dbReference type="OrthoDB" id="9786870at2"/>
<gene>
    <name evidence="9" type="ORF">GMD11_04505</name>
    <name evidence="10" type="ORF">GMD18_04150</name>
</gene>
<evidence type="ECO:0000256" key="3">
    <source>
        <dbReference type="ARBA" id="ARBA00022679"/>
    </source>
</evidence>
<feature type="transmembrane region" description="Helical" evidence="7">
    <location>
        <begin position="12"/>
        <end position="36"/>
    </location>
</feature>
<evidence type="ECO:0000259" key="8">
    <source>
        <dbReference type="Pfam" id="PF00884"/>
    </source>
</evidence>
<dbReference type="InterPro" id="IPR017850">
    <property type="entry name" value="Alkaline_phosphatase_core_sf"/>
</dbReference>
<feature type="transmembrane region" description="Helical" evidence="7">
    <location>
        <begin position="253"/>
        <end position="271"/>
    </location>
</feature>
<keyword evidence="6 7" id="KW-0472">Membrane</keyword>
<comment type="subcellular location">
    <subcellularLocation>
        <location evidence="1">Cell membrane</location>
        <topology evidence="1">Multi-pass membrane protein</topology>
    </subcellularLocation>
</comment>
<evidence type="ECO:0000256" key="5">
    <source>
        <dbReference type="ARBA" id="ARBA00022989"/>
    </source>
</evidence>
<feature type="transmembrane region" description="Helical" evidence="7">
    <location>
        <begin position="102"/>
        <end position="124"/>
    </location>
</feature>
<protein>
    <submittedName>
        <fullName evidence="9">Sulfatase-like hydrolase/transferase</fullName>
    </submittedName>
</protein>
<dbReference type="InterPro" id="IPR000917">
    <property type="entry name" value="Sulfatase_N"/>
</dbReference>
<evidence type="ECO:0000313" key="11">
    <source>
        <dbReference type="Proteomes" id="UP000443070"/>
    </source>
</evidence>
<dbReference type="CDD" id="cd16017">
    <property type="entry name" value="LptA"/>
    <property type="match status" value="1"/>
</dbReference>
<evidence type="ECO:0000256" key="4">
    <source>
        <dbReference type="ARBA" id="ARBA00022692"/>
    </source>
</evidence>
<reference evidence="11 12" key="1">
    <citation type="journal article" date="2019" name="Nat. Med.">
        <title>A library of human gut bacterial isolates paired with longitudinal multiomics data enables mechanistic microbiome research.</title>
        <authorList>
            <person name="Poyet M."/>
            <person name="Groussin M."/>
            <person name="Gibbons S.M."/>
            <person name="Avila-Pacheco J."/>
            <person name="Jiang X."/>
            <person name="Kearney S.M."/>
            <person name="Perrotta A.R."/>
            <person name="Berdy B."/>
            <person name="Zhao S."/>
            <person name="Lieberman T.D."/>
            <person name="Swanson P.K."/>
            <person name="Smith M."/>
            <person name="Roesemann S."/>
            <person name="Alexander J.E."/>
            <person name="Rich S.A."/>
            <person name="Livny J."/>
            <person name="Vlamakis H."/>
            <person name="Clish C."/>
            <person name="Bullock K."/>
            <person name="Deik A."/>
            <person name="Scott J."/>
            <person name="Pierce K.A."/>
            <person name="Xavier R.J."/>
            <person name="Alm E.J."/>
        </authorList>
    </citation>
    <scope>NUCLEOTIDE SEQUENCE [LARGE SCALE GENOMIC DNA]</scope>
    <source>
        <strain evidence="9 12">BIOML-A13</strain>
        <strain evidence="10 11">BIOML-A3</strain>
    </source>
</reference>
<dbReference type="Gene3D" id="3.40.720.10">
    <property type="entry name" value="Alkaline Phosphatase, subunit A"/>
    <property type="match status" value="1"/>
</dbReference>
<feature type="domain" description="Sulfatase N-terminal" evidence="8">
    <location>
        <begin position="325"/>
        <end position="574"/>
    </location>
</feature>
<keyword evidence="3 9" id="KW-0808">Transferase</keyword>
<dbReference type="Pfam" id="PF00884">
    <property type="entry name" value="Sulfatase"/>
    <property type="match status" value="1"/>
</dbReference>
<dbReference type="AlphaFoldDB" id="A0A7X2XF13"/>
<dbReference type="Proteomes" id="UP000484547">
    <property type="component" value="Unassembled WGS sequence"/>
</dbReference>
<dbReference type="InterPro" id="IPR058130">
    <property type="entry name" value="PEA_transf_C"/>
</dbReference>
<feature type="transmembrane region" description="Helical" evidence="7">
    <location>
        <begin position="136"/>
        <end position="158"/>
    </location>
</feature>
<name>A0A7X2XF13_9FIRM</name>
<dbReference type="PANTHER" id="PTHR30443">
    <property type="entry name" value="INNER MEMBRANE PROTEIN"/>
    <property type="match status" value="1"/>
</dbReference>
<evidence type="ECO:0000313" key="10">
    <source>
        <dbReference type="EMBL" id="MTU03597.1"/>
    </source>
</evidence>
<dbReference type="Proteomes" id="UP000443070">
    <property type="component" value="Unassembled WGS sequence"/>
</dbReference>
<feature type="transmembrane region" description="Helical" evidence="7">
    <location>
        <begin position="42"/>
        <end position="64"/>
    </location>
</feature>
<keyword evidence="9" id="KW-0378">Hydrolase</keyword>
<keyword evidence="2" id="KW-1003">Cell membrane</keyword>
<dbReference type="GO" id="GO:0005886">
    <property type="term" value="C:plasma membrane"/>
    <property type="evidence" value="ECO:0007669"/>
    <property type="project" value="UniProtKB-SubCell"/>
</dbReference>
<keyword evidence="11" id="KW-1185">Reference proteome</keyword>